<proteinExistence type="predicted"/>
<dbReference type="PANTHER" id="PTHR45774">
    <property type="entry name" value="BTB/POZ DOMAIN-CONTAINING"/>
    <property type="match status" value="1"/>
</dbReference>
<dbReference type="STRING" id="658196.A0A397SAP3"/>
<dbReference type="SMART" id="SM00225">
    <property type="entry name" value="BTB"/>
    <property type="match status" value="1"/>
</dbReference>
<protein>
    <submittedName>
        <fullName evidence="2">BTB/POZ protein</fullName>
    </submittedName>
</protein>
<dbReference type="InterPro" id="IPR000210">
    <property type="entry name" value="BTB/POZ_dom"/>
</dbReference>
<feature type="domain" description="BTB" evidence="1">
    <location>
        <begin position="23"/>
        <end position="96"/>
    </location>
</feature>
<dbReference type="EMBL" id="QKYT01000808">
    <property type="protein sequence ID" value="RIA81365.1"/>
    <property type="molecule type" value="Genomic_DNA"/>
</dbReference>
<comment type="caution">
    <text evidence="2">The sequence shown here is derived from an EMBL/GenBank/DDBJ whole genome shotgun (WGS) entry which is preliminary data.</text>
</comment>
<dbReference type="PANTHER" id="PTHR45774:SF3">
    <property type="entry name" value="BTB (POZ) DOMAIN-CONTAINING 2B-RELATED"/>
    <property type="match status" value="1"/>
</dbReference>
<name>A0A397SAP3_9GLOM</name>
<reference evidence="2 3" key="1">
    <citation type="submission" date="2018-06" db="EMBL/GenBank/DDBJ databases">
        <title>Comparative genomics reveals the genomic features of Rhizophagus irregularis, R. cerebriforme, R. diaphanum and Gigaspora rosea, and their symbiotic lifestyle signature.</title>
        <authorList>
            <person name="Morin E."/>
            <person name="San Clemente H."/>
            <person name="Chen E.C.H."/>
            <person name="De La Providencia I."/>
            <person name="Hainaut M."/>
            <person name="Kuo A."/>
            <person name="Kohler A."/>
            <person name="Murat C."/>
            <person name="Tang N."/>
            <person name="Roy S."/>
            <person name="Loubradou J."/>
            <person name="Henrissat B."/>
            <person name="Grigoriev I.V."/>
            <person name="Corradi N."/>
            <person name="Roux C."/>
            <person name="Martin F.M."/>
        </authorList>
    </citation>
    <scope>NUCLEOTIDE SEQUENCE [LARGE SCALE GENOMIC DNA]</scope>
    <source>
        <strain evidence="2 3">DAOM 227022</strain>
    </source>
</reference>
<dbReference type="OrthoDB" id="298084at2759"/>
<evidence type="ECO:0000259" key="1">
    <source>
        <dbReference type="PROSITE" id="PS50097"/>
    </source>
</evidence>
<dbReference type="InterPro" id="IPR011333">
    <property type="entry name" value="SKP1/BTB/POZ_sf"/>
</dbReference>
<dbReference type="Gene3D" id="1.25.40.420">
    <property type="match status" value="1"/>
</dbReference>
<dbReference type="Pfam" id="PF00651">
    <property type="entry name" value="BTB"/>
    <property type="match status" value="1"/>
</dbReference>
<dbReference type="PROSITE" id="PS50097">
    <property type="entry name" value="BTB"/>
    <property type="match status" value="1"/>
</dbReference>
<evidence type="ECO:0000313" key="3">
    <source>
        <dbReference type="Proteomes" id="UP000265703"/>
    </source>
</evidence>
<keyword evidence="3" id="KW-1185">Reference proteome</keyword>
<dbReference type="CDD" id="cd18186">
    <property type="entry name" value="BTB_POZ_ZBTB_KLHL-like"/>
    <property type="match status" value="1"/>
</dbReference>
<dbReference type="SUPFAM" id="SSF54695">
    <property type="entry name" value="POZ domain"/>
    <property type="match status" value="1"/>
</dbReference>
<sequence length="305" mass="35909">MSHEYCQEIINDFEKLLTTEIGYDVIIYAGENENIKEIHAHSNILSTRSLYFCTAFSNEWAKKKDGKFIFNKPNVPPQIFEIILRFIYCGKIDLTKLRGPEVLKLLIAVDEFDIQSLITHTQEYLSKHQDEFLQQNPIEILEIKICKEPEMLFDSDKFINLKAPLLKLLLKRDDLNLDEIVVWNSLLKWSIAQNPTISQDSTKWSKDEITIMERTLHEFIPLIRFYHISSDDFLDKIFPLKKLLPEDLVDDLLKFHIAPNRKPNVNNIQPPRLEVGTSFGHRDSSILMYNRIIIKEIRRIRKILK</sequence>
<organism evidence="2 3">
    <name type="scientific">Glomus cerebriforme</name>
    <dbReference type="NCBI Taxonomy" id="658196"/>
    <lineage>
        <taxon>Eukaryota</taxon>
        <taxon>Fungi</taxon>
        <taxon>Fungi incertae sedis</taxon>
        <taxon>Mucoromycota</taxon>
        <taxon>Glomeromycotina</taxon>
        <taxon>Glomeromycetes</taxon>
        <taxon>Glomerales</taxon>
        <taxon>Glomeraceae</taxon>
        <taxon>Glomus</taxon>
    </lineage>
</organism>
<gene>
    <name evidence="2" type="ORF">C1645_881655</name>
</gene>
<accession>A0A397SAP3</accession>
<dbReference type="AlphaFoldDB" id="A0A397SAP3"/>
<evidence type="ECO:0000313" key="2">
    <source>
        <dbReference type="EMBL" id="RIA81365.1"/>
    </source>
</evidence>
<dbReference type="Proteomes" id="UP000265703">
    <property type="component" value="Unassembled WGS sequence"/>
</dbReference>
<dbReference type="Gene3D" id="3.30.710.10">
    <property type="entry name" value="Potassium Channel Kv1.1, Chain A"/>
    <property type="match status" value="1"/>
</dbReference>